<evidence type="ECO:0000256" key="1">
    <source>
        <dbReference type="SAM" id="MobiDB-lite"/>
    </source>
</evidence>
<gene>
    <name evidence="2" type="primary">CLIP1</name>
</gene>
<dbReference type="AlphaFoldDB" id="A0A8C4TKD7"/>
<evidence type="ECO:0000313" key="2">
    <source>
        <dbReference type="Ensembl" id="ENSECRP00000032522.1"/>
    </source>
</evidence>
<feature type="compositionally biased region" description="Basic and acidic residues" evidence="1">
    <location>
        <begin position="1"/>
        <end position="36"/>
    </location>
</feature>
<name>A0A8C4TKD7_ERPCA</name>
<reference evidence="2" key="1">
    <citation type="submission" date="2021-06" db="EMBL/GenBank/DDBJ databases">
        <authorList>
            <consortium name="Wellcome Sanger Institute Data Sharing"/>
        </authorList>
    </citation>
    <scope>NUCLEOTIDE SEQUENCE [LARGE SCALE GENOMIC DNA]</scope>
</reference>
<reference evidence="2" key="3">
    <citation type="submission" date="2025-09" db="UniProtKB">
        <authorList>
            <consortium name="Ensembl"/>
        </authorList>
    </citation>
    <scope>IDENTIFICATION</scope>
</reference>
<reference evidence="2" key="2">
    <citation type="submission" date="2025-08" db="UniProtKB">
        <authorList>
            <consortium name="Ensembl"/>
        </authorList>
    </citation>
    <scope>IDENTIFICATION</scope>
</reference>
<dbReference type="Proteomes" id="UP000694620">
    <property type="component" value="Chromosome 18"/>
</dbReference>
<protein>
    <submittedName>
        <fullName evidence="2">CAP-Gly domain containing linker protein 1</fullName>
    </submittedName>
</protein>
<feature type="region of interest" description="Disordered" evidence="1">
    <location>
        <begin position="1"/>
        <end position="39"/>
    </location>
</feature>
<accession>A0A8C4TKD7</accession>
<dbReference type="GeneTree" id="ENSGT00940000155122"/>
<proteinExistence type="predicted"/>
<evidence type="ECO:0000313" key="3">
    <source>
        <dbReference type="Proteomes" id="UP000694620"/>
    </source>
</evidence>
<dbReference type="Ensembl" id="ENSECRT00000033244.1">
    <property type="protein sequence ID" value="ENSECRP00000032522.1"/>
    <property type="gene ID" value="ENSECRG00000022026.1"/>
</dbReference>
<keyword evidence="3" id="KW-1185">Reference proteome</keyword>
<organism evidence="2 3">
    <name type="scientific">Erpetoichthys calabaricus</name>
    <name type="common">Rope fish</name>
    <name type="synonym">Calamoichthys calabaricus</name>
    <dbReference type="NCBI Taxonomy" id="27687"/>
    <lineage>
        <taxon>Eukaryota</taxon>
        <taxon>Metazoa</taxon>
        <taxon>Chordata</taxon>
        <taxon>Craniata</taxon>
        <taxon>Vertebrata</taxon>
        <taxon>Euteleostomi</taxon>
        <taxon>Actinopterygii</taxon>
        <taxon>Polypteriformes</taxon>
        <taxon>Polypteridae</taxon>
        <taxon>Erpetoichthys</taxon>
    </lineage>
</organism>
<sequence>MHHLDALQEENLKLTEELGRNQDEVSSHQKLEEERSALNNQLLEMKKRESLLKKEYDEEKTSLQKSIQQTSALISEKDSDLDKLKKEVNVERINKSISNCCIFEGESSPALLLLLTLLACYKFKKTQFKPFYLTDDLLIS</sequence>